<feature type="compositionally biased region" description="Pro residues" evidence="1">
    <location>
        <begin position="322"/>
        <end position="338"/>
    </location>
</feature>
<name>M3Z762_MUSPF</name>
<proteinExistence type="predicted"/>
<evidence type="ECO:0000313" key="2">
    <source>
        <dbReference type="Ensembl" id="ENSMPUP00000019425.1"/>
    </source>
</evidence>
<protein>
    <submittedName>
        <fullName evidence="2">Uncharacterized protein</fullName>
    </submittedName>
</protein>
<dbReference type="Ensembl" id="ENSMPUT00000019705.1">
    <property type="protein sequence ID" value="ENSMPUP00000019425.1"/>
    <property type="gene ID" value="ENSMPUG00000019553.1"/>
</dbReference>
<dbReference type="OMA" id="KMMGGAP"/>
<accession>M3Z762</accession>
<dbReference type="HOGENOM" id="CLU_793537_0_0_1"/>
<dbReference type="EMBL" id="AEYP01096532">
    <property type="status" value="NOT_ANNOTATED_CDS"/>
    <property type="molecule type" value="Genomic_DNA"/>
</dbReference>
<dbReference type="AlphaFoldDB" id="M3Z762"/>
<feature type="compositionally biased region" description="Low complexity" evidence="1">
    <location>
        <begin position="65"/>
        <end position="88"/>
    </location>
</feature>
<reference evidence="2" key="1">
    <citation type="submission" date="2024-06" db="UniProtKB">
        <authorList>
            <consortium name="Ensembl"/>
        </authorList>
    </citation>
    <scope>IDENTIFICATION</scope>
</reference>
<feature type="compositionally biased region" description="Pro residues" evidence="1">
    <location>
        <begin position="132"/>
        <end position="157"/>
    </location>
</feature>
<feature type="compositionally biased region" description="Low complexity" evidence="1">
    <location>
        <begin position="160"/>
        <end position="192"/>
    </location>
</feature>
<feature type="region of interest" description="Disordered" evidence="1">
    <location>
        <begin position="54"/>
        <end position="350"/>
    </location>
</feature>
<feature type="compositionally biased region" description="Pro residues" evidence="1">
    <location>
        <begin position="289"/>
        <end position="304"/>
    </location>
</feature>
<sequence length="350" mass="36701">DQRTYYAKAQSFKISGDFFYGPAYTVCGWKGTRLYVLWRTRFCNSPCWNPSAISRRSGQSPFLSPARAQLPAPRARASTSPRRGAPCCLRRRRASSGPRPNRPVEPAEPKASRAPAGAETAASGSTTSPRPRALPSPRKTPLPHSPQPQPVTVPGLPPKRSALPRGASAPAAARPLASGLPPHDAVPSPSSAGSGGGAFPVPPPRRPVPVRGSWRARLPAPPSPVAPSGLSGTPTLREGGSPSPTEQPLALPRQTEPREALASHAPHPQPSPPTRAGDVSLPSQHPAREPTPPSPPAALSPPFPRLTQAQPSGLLKPAPTRAAPPRPFPSQPAVPPLGPQHWDALSGRSF</sequence>
<evidence type="ECO:0000256" key="1">
    <source>
        <dbReference type="SAM" id="MobiDB-lite"/>
    </source>
</evidence>
<organism evidence="2">
    <name type="scientific">Mustela putorius furo</name>
    <name type="common">European domestic ferret</name>
    <name type="synonym">Mustela furo</name>
    <dbReference type="NCBI Taxonomy" id="9669"/>
    <lineage>
        <taxon>Eukaryota</taxon>
        <taxon>Metazoa</taxon>
        <taxon>Chordata</taxon>
        <taxon>Craniata</taxon>
        <taxon>Vertebrata</taxon>
        <taxon>Euteleostomi</taxon>
        <taxon>Mammalia</taxon>
        <taxon>Eutheria</taxon>
        <taxon>Laurasiatheria</taxon>
        <taxon>Carnivora</taxon>
        <taxon>Caniformia</taxon>
        <taxon>Musteloidea</taxon>
        <taxon>Mustelidae</taxon>
        <taxon>Mustelinae</taxon>
        <taxon>Mustela</taxon>
    </lineage>
</organism>
<feature type="compositionally biased region" description="Low complexity" evidence="1">
    <location>
        <begin position="112"/>
        <end position="129"/>
    </location>
</feature>
<dbReference type="InParanoid" id="M3Z762"/>